<dbReference type="PANTHER" id="PTHR43802:SF1">
    <property type="entry name" value="IP11341P-RELATED"/>
    <property type="match status" value="1"/>
</dbReference>
<dbReference type="GO" id="GO:0016853">
    <property type="term" value="F:isomerase activity"/>
    <property type="evidence" value="ECO:0007669"/>
    <property type="project" value="UniProtKB-KW"/>
</dbReference>
<dbReference type="Gene3D" id="3.90.226.10">
    <property type="entry name" value="2-enoyl-CoA Hydratase, Chain A, domain 1"/>
    <property type="match status" value="1"/>
</dbReference>
<sequence>MEYHDIIVEEKEAISIITLNRPASLNALTPLMIVELKHALTAIAKRADIKVVVVKGAGRAFSAGVDLKALNEGIQGGQFKASDILQDGNDIAHILRTMPQPGIVLVHGYCYTGATELMLFFDLIVAAENAKIGDTHTKWGILPKWGMTQRLPKLVGLLKAKELSFTAKPITGKEAESIGLVNRAVPLEKLEETAFELAHEILQNSAQTIAAMKHLYNEGFSKTLEEGLAIEQEFLTEITDRAEFLKNFEKNK</sequence>
<proteinExistence type="inferred from homology"/>
<reference evidence="2 3" key="1">
    <citation type="submission" date="2019-02" db="EMBL/GenBank/DDBJ databases">
        <title>Bacterial novel species Emticicia sp. 17J42-9 isolated from soil.</title>
        <authorList>
            <person name="Jung H.-Y."/>
        </authorList>
    </citation>
    <scope>NUCLEOTIDE SEQUENCE [LARGE SCALE GENOMIC DNA]</scope>
    <source>
        <strain evidence="2 3">17J42-9</strain>
    </source>
</reference>
<dbReference type="AlphaFoldDB" id="A0A4Q5M0T8"/>
<keyword evidence="2" id="KW-0413">Isomerase</keyword>
<dbReference type="CDD" id="cd06558">
    <property type="entry name" value="crotonase-like"/>
    <property type="match status" value="1"/>
</dbReference>
<organism evidence="2 3">
    <name type="scientific">Emticicia agri</name>
    <dbReference type="NCBI Taxonomy" id="2492393"/>
    <lineage>
        <taxon>Bacteria</taxon>
        <taxon>Pseudomonadati</taxon>
        <taxon>Bacteroidota</taxon>
        <taxon>Cytophagia</taxon>
        <taxon>Cytophagales</taxon>
        <taxon>Leadbetterellaceae</taxon>
        <taxon>Emticicia</taxon>
    </lineage>
</organism>
<keyword evidence="3" id="KW-1185">Reference proteome</keyword>
<dbReference type="SUPFAM" id="SSF52096">
    <property type="entry name" value="ClpP/crotonase"/>
    <property type="match status" value="1"/>
</dbReference>
<dbReference type="OrthoDB" id="9775794at2"/>
<comment type="caution">
    <text evidence="2">The sequence shown here is derived from an EMBL/GenBank/DDBJ whole genome shotgun (WGS) entry which is preliminary data.</text>
</comment>
<dbReference type="EMBL" id="SEWF01000012">
    <property type="protein sequence ID" value="RYU95778.1"/>
    <property type="molecule type" value="Genomic_DNA"/>
</dbReference>
<protein>
    <submittedName>
        <fullName evidence="2">Enoyl-CoA hydratase/isomerase family protein</fullName>
    </submittedName>
</protein>
<comment type="similarity">
    <text evidence="1">Belongs to the enoyl-CoA hydratase/isomerase family.</text>
</comment>
<dbReference type="InterPro" id="IPR001753">
    <property type="entry name" value="Enoyl-CoA_hydra/iso"/>
</dbReference>
<evidence type="ECO:0000313" key="3">
    <source>
        <dbReference type="Proteomes" id="UP000293162"/>
    </source>
</evidence>
<dbReference type="PANTHER" id="PTHR43802">
    <property type="entry name" value="ENOYL-COA HYDRATASE"/>
    <property type="match status" value="1"/>
</dbReference>
<dbReference type="Proteomes" id="UP000293162">
    <property type="component" value="Unassembled WGS sequence"/>
</dbReference>
<gene>
    <name evidence="2" type="ORF">EWM59_10475</name>
</gene>
<evidence type="ECO:0000313" key="2">
    <source>
        <dbReference type="EMBL" id="RYU95778.1"/>
    </source>
</evidence>
<dbReference type="InterPro" id="IPR029045">
    <property type="entry name" value="ClpP/crotonase-like_dom_sf"/>
</dbReference>
<accession>A0A4Q5M0T8</accession>
<dbReference type="RefSeq" id="WP_130020917.1">
    <property type="nucleotide sequence ID" value="NZ_SEWF01000012.1"/>
</dbReference>
<dbReference type="Pfam" id="PF00378">
    <property type="entry name" value="ECH_1"/>
    <property type="match status" value="1"/>
</dbReference>
<evidence type="ECO:0000256" key="1">
    <source>
        <dbReference type="ARBA" id="ARBA00005254"/>
    </source>
</evidence>
<name>A0A4Q5M0T8_9BACT</name>